<dbReference type="EMBL" id="QDEB01021131">
    <property type="protein sequence ID" value="RZC40986.1"/>
    <property type="molecule type" value="Genomic_DNA"/>
</dbReference>
<evidence type="ECO:0000313" key="1">
    <source>
        <dbReference type="EMBL" id="RZC40986.1"/>
    </source>
</evidence>
<gene>
    <name evidence="1" type="ORF">BDFB_005027</name>
</gene>
<dbReference type="AlphaFoldDB" id="A0A482W784"/>
<sequence length="199" mass="22502">METTQKSVDDALRNLWMVPQEIISLGNEIAVTNKHLIQNEIDKILDCFDDIKYSAVETQTDILPCLQINEANLYDILNGILLDMTECVNHYINEAVANVRNSVTAVNTIADEVLIIQKQLISCGKDDEECLNYVIGWIYEATFDIPHRIADEVRHSVSALEEFKIVTAECGTGKIEEVFLHGGTIIGEIMRCVDRIFER</sequence>
<reference evidence="1 2" key="1">
    <citation type="submission" date="2017-03" db="EMBL/GenBank/DDBJ databases">
        <title>Genome of the blue death feigning beetle - Asbolus verrucosus.</title>
        <authorList>
            <person name="Rider S.D."/>
        </authorList>
    </citation>
    <scope>NUCLEOTIDE SEQUENCE [LARGE SCALE GENOMIC DNA]</scope>
    <source>
        <strain evidence="1">Butters</strain>
        <tissue evidence="1">Head and leg muscle</tissue>
    </source>
</reference>
<accession>A0A482W784</accession>
<comment type="caution">
    <text evidence="1">The sequence shown here is derived from an EMBL/GenBank/DDBJ whole genome shotgun (WGS) entry which is preliminary data.</text>
</comment>
<protein>
    <submittedName>
        <fullName evidence="1">Uncharacterized protein</fullName>
    </submittedName>
</protein>
<proteinExistence type="predicted"/>
<dbReference type="Proteomes" id="UP000292052">
    <property type="component" value="Unassembled WGS sequence"/>
</dbReference>
<organism evidence="1 2">
    <name type="scientific">Asbolus verrucosus</name>
    <name type="common">Desert ironclad beetle</name>
    <dbReference type="NCBI Taxonomy" id="1661398"/>
    <lineage>
        <taxon>Eukaryota</taxon>
        <taxon>Metazoa</taxon>
        <taxon>Ecdysozoa</taxon>
        <taxon>Arthropoda</taxon>
        <taxon>Hexapoda</taxon>
        <taxon>Insecta</taxon>
        <taxon>Pterygota</taxon>
        <taxon>Neoptera</taxon>
        <taxon>Endopterygota</taxon>
        <taxon>Coleoptera</taxon>
        <taxon>Polyphaga</taxon>
        <taxon>Cucujiformia</taxon>
        <taxon>Tenebrionidae</taxon>
        <taxon>Pimeliinae</taxon>
        <taxon>Asbolus</taxon>
    </lineage>
</organism>
<keyword evidence="2" id="KW-1185">Reference proteome</keyword>
<evidence type="ECO:0000313" key="2">
    <source>
        <dbReference type="Proteomes" id="UP000292052"/>
    </source>
</evidence>
<name>A0A482W784_ASBVE</name>
<dbReference type="OrthoDB" id="6766486at2759"/>